<sequence length="359" mass="40041">MKERIVVIGAGVIGLTTALELSRRGYLVSIVARELPGDEARFYTSPYAGAFFYHLDSLASKGWLAQLQDIASYYEFLRVAQEPGSGVAESVAEVYVPRMSMTETGYDGPWFKDVVRNYEEIDPREYPAGAAGDDIVFAFRYTGFTINPVQYLHYLLYRCAQSGVNYVRRTVGSLEEAKTLFLDGDDFVEADLVVNCAGIRGFDLNTKDKDNRLPVKGQTLLVENVARKLIIVEAMDAAHASESLYVVPRAGYGTLLTGTYLYHDDSVDIDAGLTRRIKERALRYAPELVDPAFMKNPPQLVEVRQFVGIRPGREGGVNVSRDGWRIHNYGSAHSGYQNSYGLANRVARLVQEHALKSRL</sequence>
<feature type="domain" description="FAD dependent oxidoreductase" evidence="7">
    <location>
        <begin position="4"/>
        <end position="349"/>
    </location>
</feature>
<dbReference type="PANTHER" id="PTHR11530:SF16">
    <property type="entry name" value="D-AMINO ACID OXIDASE (AFU_ORTHOLOGUE AFUA_5G11290)"/>
    <property type="match status" value="1"/>
</dbReference>
<dbReference type="Pfam" id="PF01266">
    <property type="entry name" value="DAO"/>
    <property type="match status" value="1"/>
</dbReference>
<dbReference type="GO" id="GO:0019478">
    <property type="term" value="P:D-amino acid catabolic process"/>
    <property type="evidence" value="ECO:0007669"/>
    <property type="project" value="TreeGrafter"/>
</dbReference>
<keyword evidence="3" id="KW-0285">Flavoprotein</keyword>
<gene>
    <name evidence="8" type="ORF">OGATHE_005612</name>
</gene>
<dbReference type="PIRSF" id="PIRSF000189">
    <property type="entry name" value="D-aa_oxidase"/>
    <property type="match status" value="1"/>
</dbReference>
<name>A0A1B7SBB0_9ASCO</name>
<dbReference type="OrthoDB" id="409956at2759"/>
<evidence type="ECO:0000256" key="1">
    <source>
        <dbReference type="ARBA" id="ARBA00001974"/>
    </source>
</evidence>
<dbReference type="Gene3D" id="3.40.50.720">
    <property type="entry name" value="NAD(P)-binding Rossmann-like Domain"/>
    <property type="match status" value="1"/>
</dbReference>
<keyword evidence="9" id="KW-1185">Reference proteome</keyword>
<dbReference type="GO" id="GO:0071949">
    <property type="term" value="F:FAD binding"/>
    <property type="evidence" value="ECO:0007669"/>
    <property type="project" value="InterPro"/>
</dbReference>
<dbReference type="Gene3D" id="3.30.9.10">
    <property type="entry name" value="D-Amino Acid Oxidase, subunit A, domain 2"/>
    <property type="match status" value="1"/>
</dbReference>
<evidence type="ECO:0000256" key="2">
    <source>
        <dbReference type="ARBA" id="ARBA00006730"/>
    </source>
</evidence>
<comment type="cofactor">
    <cofactor evidence="1 6">
        <name>FAD</name>
        <dbReference type="ChEBI" id="CHEBI:57692"/>
    </cofactor>
</comment>
<proteinExistence type="inferred from homology"/>
<dbReference type="PANTHER" id="PTHR11530">
    <property type="entry name" value="D-AMINO ACID OXIDASE"/>
    <property type="match status" value="1"/>
</dbReference>
<organism evidence="8 9">
    <name type="scientific">Ogataea polymorpha</name>
    <dbReference type="NCBI Taxonomy" id="460523"/>
    <lineage>
        <taxon>Eukaryota</taxon>
        <taxon>Fungi</taxon>
        <taxon>Dikarya</taxon>
        <taxon>Ascomycota</taxon>
        <taxon>Saccharomycotina</taxon>
        <taxon>Pichiomycetes</taxon>
        <taxon>Pichiales</taxon>
        <taxon>Pichiaceae</taxon>
        <taxon>Ogataea</taxon>
    </lineage>
</organism>
<dbReference type="RefSeq" id="XP_018208757.1">
    <property type="nucleotide sequence ID" value="XM_018355133.1"/>
</dbReference>
<evidence type="ECO:0000256" key="5">
    <source>
        <dbReference type="ARBA" id="ARBA00023002"/>
    </source>
</evidence>
<evidence type="ECO:0000256" key="3">
    <source>
        <dbReference type="ARBA" id="ARBA00022630"/>
    </source>
</evidence>
<feature type="binding site" evidence="6">
    <location>
        <position position="171"/>
    </location>
    <ligand>
        <name>FAD</name>
        <dbReference type="ChEBI" id="CHEBI:57692"/>
    </ligand>
</feature>
<dbReference type="SUPFAM" id="SSF54373">
    <property type="entry name" value="FAD-linked reductases, C-terminal domain"/>
    <property type="match status" value="1"/>
</dbReference>
<evidence type="ECO:0000256" key="4">
    <source>
        <dbReference type="ARBA" id="ARBA00022827"/>
    </source>
</evidence>
<dbReference type="Proteomes" id="UP000788993">
    <property type="component" value="Unassembled WGS sequence"/>
</dbReference>
<dbReference type="AlphaFoldDB" id="A0A1B7SBB0"/>
<dbReference type="SUPFAM" id="SSF51971">
    <property type="entry name" value="Nucleotide-binding domain"/>
    <property type="match status" value="1"/>
</dbReference>
<dbReference type="EMBL" id="JAEUBD010001504">
    <property type="protein sequence ID" value="KAH3659567.1"/>
    <property type="molecule type" value="Genomic_DNA"/>
</dbReference>
<evidence type="ECO:0000259" key="7">
    <source>
        <dbReference type="Pfam" id="PF01266"/>
    </source>
</evidence>
<dbReference type="InterPro" id="IPR023209">
    <property type="entry name" value="DAO"/>
</dbReference>
<comment type="similarity">
    <text evidence="2">Belongs to the DAMOX/DASOX family.</text>
</comment>
<reference evidence="8" key="2">
    <citation type="submission" date="2021-01" db="EMBL/GenBank/DDBJ databases">
        <authorList>
            <person name="Schikora-Tamarit M.A."/>
        </authorList>
    </citation>
    <scope>NUCLEOTIDE SEQUENCE</scope>
    <source>
        <strain evidence="8">NCAIM Y.01608</strain>
    </source>
</reference>
<dbReference type="GO" id="GO:0003884">
    <property type="term" value="F:D-amino-acid oxidase activity"/>
    <property type="evidence" value="ECO:0007669"/>
    <property type="project" value="InterPro"/>
</dbReference>
<keyword evidence="5" id="KW-0560">Oxidoreductase</keyword>
<feature type="binding site" evidence="6">
    <location>
        <position position="245"/>
    </location>
    <ligand>
        <name>D-dopa</name>
        <dbReference type="ChEBI" id="CHEBI:149689"/>
    </ligand>
</feature>
<accession>A0A1B7SBB0</accession>
<dbReference type="GO" id="GO:0005737">
    <property type="term" value="C:cytoplasm"/>
    <property type="evidence" value="ECO:0007669"/>
    <property type="project" value="TreeGrafter"/>
</dbReference>
<keyword evidence="4 6" id="KW-0274">FAD</keyword>
<protein>
    <recommendedName>
        <fullName evidence="7">FAD dependent oxidoreductase domain-containing protein</fullName>
    </recommendedName>
</protein>
<dbReference type="InterPro" id="IPR006076">
    <property type="entry name" value="FAD-dep_OxRdtase"/>
</dbReference>
<reference evidence="8" key="1">
    <citation type="journal article" date="2021" name="Open Biol.">
        <title>Shared evolutionary footprints suggest mitochondrial oxidative damage underlies multiple complex I losses in fungi.</title>
        <authorList>
            <person name="Schikora-Tamarit M.A."/>
            <person name="Marcet-Houben M."/>
            <person name="Nosek J."/>
            <person name="Gabaldon T."/>
        </authorList>
    </citation>
    <scope>NUCLEOTIDE SEQUENCE</scope>
    <source>
        <strain evidence="8">NCAIM Y.01608</strain>
    </source>
</reference>
<evidence type="ECO:0000313" key="8">
    <source>
        <dbReference type="EMBL" id="KAH3659567.1"/>
    </source>
</evidence>
<evidence type="ECO:0000313" key="9">
    <source>
        <dbReference type="Proteomes" id="UP000788993"/>
    </source>
</evidence>
<evidence type="ECO:0000256" key="6">
    <source>
        <dbReference type="PIRSR" id="PIRSR000189-1"/>
    </source>
</evidence>
<feature type="binding site" evidence="6">
    <location>
        <begin position="44"/>
        <end position="45"/>
    </location>
    <ligand>
        <name>FAD</name>
        <dbReference type="ChEBI" id="CHEBI:57692"/>
    </ligand>
</feature>
<comment type="caution">
    <text evidence="8">The sequence shown here is derived from an EMBL/GenBank/DDBJ whole genome shotgun (WGS) entry which is preliminary data.</text>
</comment>